<sequence length="180" mass="19129">MMDAGGYAAWAAAVTSVATLMVTTVVGGRREKRQWAREALTDAFVAFLAASWQHSDLAKMSAPPPDTSSAEAMDGQYGEMRNQLTRLRLLSPPDVVRAGEALLRLQRAVKDAGSASERAEALAAASAGRHDMVSAAQKAMGLRRPWGAAPRGLRSVSASPGMPEPRQPPDSTRTRADEIS</sequence>
<evidence type="ECO:0000313" key="4">
    <source>
        <dbReference type="Proteomes" id="UP000245051"/>
    </source>
</evidence>
<keyword evidence="2" id="KW-1133">Transmembrane helix</keyword>
<keyword evidence="2" id="KW-0472">Membrane</keyword>
<evidence type="ECO:0000256" key="1">
    <source>
        <dbReference type="SAM" id="MobiDB-lite"/>
    </source>
</evidence>
<evidence type="ECO:0000313" key="3">
    <source>
        <dbReference type="EMBL" id="AWK11707.1"/>
    </source>
</evidence>
<organism evidence="3 4">
    <name type="scientific">Streptomyces spongiicola</name>
    <dbReference type="NCBI Taxonomy" id="1690221"/>
    <lineage>
        <taxon>Bacteria</taxon>
        <taxon>Bacillati</taxon>
        <taxon>Actinomycetota</taxon>
        <taxon>Actinomycetes</taxon>
        <taxon>Kitasatosporales</taxon>
        <taxon>Streptomycetaceae</taxon>
        <taxon>Streptomyces</taxon>
    </lineage>
</organism>
<gene>
    <name evidence="3" type="ORF">DDQ41_25480</name>
</gene>
<dbReference type="Proteomes" id="UP000245051">
    <property type="component" value="Chromosome"/>
</dbReference>
<evidence type="ECO:0000256" key="2">
    <source>
        <dbReference type="SAM" id="Phobius"/>
    </source>
</evidence>
<protein>
    <submittedName>
        <fullName evidence="3">Uncharacterized protein</fullName>
    </submittedName>
</protein>
<proteinExistence type="predicted"/>
<reference evidence="3 4" key="1">
    <citation type="submission" date="2018-05" db="EMBL/GenBank/DDBJ databases">
        <title>Complete genome sequence of the Type Strain of Streptomyces spongiicola HNM0071, the producer of staurosporine.</title>
        <authorList>
            <person name="Zhou S."/>
            <person name="Huang X."/>
        </authorList>
    </citation>
    <scope>NUCLEOTIDE SEQUENCE [LARGE SCALE GENOMIC DNA]</scope>
    <source>
        <strain evidence="3 4">HNM0071</strain>
    </source>
</reference>
<dbReference type="EMBL" id="CP029254">
    <property type="protein sequence ID" value="AWK11707.1"/>
    <property type="molecule type" value="Genomic_DNA"/>
</dbReference>
<keyword evidence="4" id="KW-1185">Reference proteome</keyword>
<accession>A0ABM6VCL3</accession>
<feature type="region of interest" description="Disordered" evidence="1">
    <location>
        <begin position="143"/>
        <end position="180"/>
    </location>
</feature>
<name>A0ABM6VCL3_9ACTN</name>
<keyword evidence="2" id="KW-0812">Transmembrane</keyword>
<feature type="transmembrane region" description="Helical" evidence="2">
    <location>
        <begin position="6"/>
        <end position="27"/>
    </location>
</feature>